<dbReference type="InterPro" id="IPR035996">
    <property type="entry name" value="4pyrrol_Methylase_sf"/>
</dbReference>
<keyword evidence="3 6" id="KW-0489">Methyltransferase</keyword>
<dbReference type="NCBIfam" id="TIGR00522">
    <property type="entry name" value="dph5"/>
    <property type="match status" value="1"/>
</dbReference>
<feature type="binding site" evidence="6 7">
    <location>
        <begin position="98"/>
        <end position="99"/>
    </location>
    <ligand>
        <name>S-adenosyl-L-methionine</name>
        <dbReference type="ChEBI" id="CHEBI:59789"/>
    </ligand>
</feature>
<feature type="binding site" evidence="6 7">
    <location>
        <position position="191"/>
    </location>
    <ligand>
        <name>S-adenosyl-L-methionine</name>
        <dbReference type="ChEBI" id="CHEBI:59789"/>
    </ligand>
</feature>
<evidence type="ECO:0000256" key="2">
    <source>
        <dbReference type="ARBA" id="ARBA00006729"/>
    </source>
</evidence>
<dbReference type="UniPathway" id="UPA00559"/>
<dbReference type="EC" id="2.1.1.98" evidence="6"/>
<evidence type="ECO:0000256" key="3">
    <source>
        <dbReference type="ARBA" id="ARBA00022603"/>
    </source>
</evidence>
<dbReference type="PANTHER" id="PTHR10882">
    <property type="entry name" value="DIPHTHINE SYNTHASE"/>
    <property type="match status" value="1"/>
</dbReference>
<comment type="caution">
    <text evidence="6">Lacks conserved residue(s) required for the propagation of feature annotation.</text>
</comment>
<organism evidence="9">
    <name type="scientific">Candidatus Methanomethylicus mesodigestus</name>
    <dbReference type="NCBI Taxonomy" id="1867258"/>
    <lineage>
        <taxon>Archaea</taxon>
        <taxon>Thermoproteota</taxon>
        <taxon>Methanosuratincolia</taxon>
        <taxon>Candidatus Methanomethylicales</taxon>
        <taxon>Candidatus Methanomethylicaceae</taxon>
        <taxon>Candidatus Methanomethylicus</taxon>
    </lineage>
</organism>
<dbReference type="CDD" id="cd11647">
    <property type="entry name" value="DHP5_DphB"/>
    <property type="match status" value="1"/>
</dbReference>
<comment type="similarity">
    <text evidence="2 6">Belongs to the diphthine synthase family.</text>
</comment>
<comment type="subunit">
    <text evidence="6">Homodimer.</text>
</comment>
<feature type="binding site" evidence="6 7">
    <location>
        <position position="148"/>
    </location>
    <ligand>
        <name>S-adenosyl-L-methionine</name>
        <dbReference type="ChEBI" id="CHEBI:59789"/>
    </ligand>
</feature>
<evidence type="ECO:0000256" key="6">
    <source>
        <dbReference type="HAMAP-Rule" id="MF_01084"/>
    </source>
</evidence>
<keyword evidence="4 6" id="KW-0808">Transferase</keyword>
<feature type="binding site" evidence="6 7">
    <location>
        <position position="73"/>
    </location>
    <ligand>
        <name>S-adenosyl-L-methionine</name>
        <dbReference type="ChEBI" id="CHEBI:59789"/>
    </ligand>
</feature>
<protein>
    <recommendedName>
        <fullName evidence="6">Diphthine synthase</fullName>
        <ecNumber evidence="6">2.1.1.98</ecNumber>
    </recommendedName>
    <alternativeName>
        <fullName evidence="6">Diphthamide biosynthesis methyltransferase</fullName>
    </alternativeName>
</protein>
<dbReference type="GO" id="GO:0032259">
    <property type="term" value="P:methylation"/>
    <property type="evidence" value="ECO:0007669"/>
    <property type="project" value="UniProtKB-KW"/>
</dbReference>
<dbReference type="Pfam" id="PF00590">
    <property type="entry name" value="TP_methylase"/>
    <property type="match status" value="1"/>
</dbReference>
<dbReference type="InterPro" id="IPR014776">
    <property type="entry name" value="4pyrrole_Mease_sub2"/>
</dbReference>
<dbReference type="InterPro" id="IPR014777">
    <property type="entry name" value="4pyrrole_Mease_sub1"/>
</dbReference>
<reference evidence="9" key="1">
    <citation type="journal article" date="2020" name="mSystems">
        <title>Genome- and Community-Level Interaction Insights into Carbon Utilization and Element Cycling Functions of Hydrothermarchaeota in Hydrothermal Sediment.</title>
        <authorList>
            <person name="Zhou Z."/>
            <person name="Liu Y."/>
            <person name="Xu W."/>
            <person name="Pan J."/>
            <person name="Luo Z.H."/>
            <person name="Li M."/>
        </authorList>
    </citation>
    <scope>NUCLEOTIDE SEQUENCE [LARGE SCALE GENOMIC DNA]</scope>
    <source>
        <strain evidence="9">SpSt-468</strain>
    </source>
</reference>
<dbReference type="Gene3D" id="3.40.1010.10">
    <property type="entry name" value="Cobalt-precorrin-4 Transmethylase, Domain 1"/>
    <property type="match status" value="1"/>
</dbReference>
<evidence type="ECO:0000256" key="4">
    <source>
        <dbReference type="ARBA" id="ARBA00022679"/>
    </source>
</evidence>
<feature type="domain" description="Tetrapyrrole methylase" evidence="8">
    <location>
        <begin position="1"/>
        <end position="207"/>
    </location>
</feature>
<dbReference type="GO" id="GO:0017183">
    <property type="term" value="P:protein histidyl modification to diphthamide"/>
    <property type="evidence" value="ECO:0007669"/>
    <property type="project" value="UniProtKB-UniRule"/>
</dbReference>
<accession>A0A7C3J3L5</accession>
<evidence type="ECO:0000313" key="9">
    <source>
        <dbReference type="EMBL" id="HFK19793.1"/>
    </source>
</evidence>
<comment type="catalytic activity">
    <reaction evidence="6">
        <text>2-[(3S)-amino-3-carboxypropyl]-L-histidyl-[translation elongation factor 2] + 3 S-adenosyl-L-methionine = diphthine-[translation elongation factor 2] + 3 S-adenosyl-L-homocysteine + 3 H(+)</text>
        <dbReference type="Rhea" id="RHEA:36415"/>
        <dbReference type="Rhea" id="RHEA-COMP:9749"/>
        <dbReference type="Rhea" id="RHEA-COMP:10172"/>
        <dbReference type="ChEBI" id="CHEBI:15378"/>
        <dbReference type="ChEBI" id="CHEBI:57856"/>
        <dbReference type="ChEBI" id="CHEBI:59789"/>
        <dbReference type="ChEBI" id="CHEBI:73995"/>
        <dbReference type="ChEBI" id="CHEBI:82696"/>
        <dbReference type="EC" id="2.1.1.98"/>
    </reaction>
</comment>
<feature type="binding site" evidence="6 7">
    <location>
        <position position="70"/>
    </location>
    <ligand>
        <name>S-adenosyl-L-methionine</name>
        <dbReference type="ChEBI" id="CHEBI:59789"/>
    </ligand>
</feature>
<feature type="binding site" evidence="6 7">
    <location>
        <position position="216"/>
    </location>
    <ligand>
        <name>S-adenosyl-L-methionine</name>
        <dbReference type="ChEBI" id="CHEBI:59789"/>
    </ligand>
</feature>
<evidence type="ECO:0000256" key="1">
    <source>
        <dbReference type="ARBA" id="ARBA00005156"/>
    </source>
</evidence>
<dbReference type="Gene3D" id="3.30.950.10">
    <property type="entry name" value="Methyltransferase, Cobalt-precorrin-4 Transmethylase, Domain 2"/>
    <property type="match status" value="1"/>
</dbReference>
<comment type="caution">
    <text evidence="9">The sequence shown here is derived from an EMBL/GenBank/DDBJ whole genome shotgun (WGS) entry which is preliminary data.</text>
</comment>
<dbReference type="InterPro" id="IPR004551">
    <property type="entry name" value="Dphthn_synthase"/>
</dbReference>
<comment type="pathway">
    <text evidence="1 6">Protein modification; peptidyl-diphthamide biosynthesis.</text>
</comment>
<dbReference type="SUPFAM" id="SSF53790">
    <property type="entry name" value="Tetrapyrrole methylase"/>
    <property type="match status" value="1"/>
</dbReference>
<evidence type="ECO:0000256" key="7">
    <source>
        <dbReference type="PIRSR" id="PIRSR036432-1"/>
    </source>
</evidence>
<sequence length="247" mass="26239">MSIHALEKARAADEVFLEGYTSLLPGFSLRSLEDMIGKRVIALGRSAVEDGSIILSAASSKDVAFLVAGDPFVATTHVDLRIRAMKRGIRVEVLNAPSIISVAPGALGLQNYKFGKSATITFPDNPSDAPYDALRLNKAAGLHTLFFLDLRAEEGRFMSAGEGLRLLLDAERRLMGGIFGEGALVAVLARAGGPQQLTVAGTAGELAARDYGPPPHCVVVPGKLHFLEAEALSLFAGADEELLRRNM</sequence>
<proteinExistence type="inferred from homology"/>
<dbReference type="PANTHER" id="PTHR10882:SF0">
    <property type="entry name" value="DIPHTHINE METHYL ESTER SYNTHASE"/>
    <property type="match status" value="1"/>
</dbReference>
<dbReference type="AlphaFoldDB" id="A0A7C3J3L5"/>
<dbReference type="GO" id="GO:0004164">
    <property type="term" value="F:diphthine synthase activity"/>
    <property type="evidence" value="ECO:0007669"/>
    <property type="project" value="UniProtKB-UniRule"/>
</dbReference>
<evidence type="ECO:0000259" key="8">
    <source>
        <dbReference type="Pfam" id="PF00590"/>
    </source>
</evidence>
<keyword evidence="5 6" id="KW-0949">S-adenosyl-L-methionine</keyword>
<comment type="function">
    <text evidence="6">S-adenosyl-L-methionine-dependent methyltransferase that catalyzes the trimethylation of the amino group of the modified target histidine residue in translation elongation factor 2 (EF-2), to form an intermediate called diphthine. The three successive methylation reactions represent the second step of diphthamide biosynthesis.</text>
</comment>
<dbReference type="EMBL" id="DSTX01000001">
    <property type="protein sequence ID" value="HFK19793.1"/>
    <property type="molecule type" value="Genomic_DNA"/>
</dbReference>
<gene>
    <name evidence="9" type="primary">dph5</name>
    <name evidence="6" type="synonym">dphB</name>
    <name evidence="9" type="ORF">ENS19_00740</name>
</gene>
<evidence type="ECO:0000256" key="5">
    <source>
        <dbReference type="ARBA" id="ARBA00022691"/>
    </source>
</evidence>
<dbReference type="PIRSF" id="PIRSF036432">
    <property type="entry name" value="Diphthine_synth"/>
    <property type="match status" value="1"/>
</dbReference>
<dbReference type="InterPro" id="IPR000878">
    <property type="entry name" value="4pyrrol_Mease"/>
</dbReference>
<name>A0A7C3J3L5_9CREN</name>
<dbReference type="HAMAP" id="MF_01084">
    <property type="entry name" value="Diphthine_synth"/>
    <property type="match status" value="1"/>
</dbReference>